<evidence type="ECO:0000256" key="1">
    <source>
        <dbReference type="ARBA" id="ARBA00004651"/>
    </source>
</evidence>
<protein>
    <submittedName>
        <fullName evidence="11">Macrolide export ATP-binding/permease protein MacB</fullName>
        <ecNumber evidence="11">3.6.3.-</ecNumber>
    </submittedName>
</protein>
<feature type="transmembrane region" description="Helical" evidence="8">
    <location>
        <begin position="21"/>
        <end position="42"/>
    </location>
</feature>
<dbReference type="GO" id="GO:0005524">
    <property type="term" value="F:ATP binding"/>
    <property type="evidence" value="ECO:0007669"/>
    <property type="project" value="UniProtKB-KW"/>
</dbReference>
<sequence length="435" mass="45563">MNVKEASKLALASLRNNKMRSALTLLGVIIGIAAVIAILTLGQSLKTNMRQSLEAVGANTITASVSVKDQDDPLGVPGMTNINDPDERLNPDMVEAVRERLGSDITGVAIGGDSYTSAGPDLQYSDALETHEKNSTSVLGVNPDYLGNEDLELVAGRLLSDDDVETGRDVAVISDELADEFFPGGPETAVGKAINSTSNDSKTPIDTDFTVIGVVKAKDEGGGLLSIPPILPSAFIPYPALADVSAQAGAGETFGSVDILTAPDADKEDVARRVQEVFDGYYAGSENFEVKVSDGTEGMDEFNKFLTALSAGLAGIGGISLLVGGIGVMNIMLITVTERTREIGVRKALGARRRDIKWQFVIEAMIVCLVGGLIGIILGSALGMLGASLMGTFVFPPLSAVLISIGFSLAIGLFFGYYPAAKAAKLDPIDALRYE</sequence>
<dbReference type="RefSeq" id="WP_022862683.1">
    <property type="nucleotide sequence ID" value="NZ_ATVG01000003.1"/>
</dbReference>
<keyword evidence="12" id="KW-1185">Reference proteome</keyword>
<reference evidence="11 12" key="1">
    <citation type="submission" date="2020-10" db="EMBL/GenBank/DDBJ databases">
        <title>Complete genome sequence of Corynebacterium massiliense DSM 45435, type strain of Corynebacterium massiliense.</title>
        <authorList>
            <person name="Busche T."/>
            <person name="Kalinowski J."/>
            <person name="Ruckert C."/>
        </authorList>
    </citation>
    <scope>NUCLEOTIDE SEQUENCE [LARGE SCALE GENOMIC DNA]</scope>
    <source>
        <strain evidence="11 12">DSM 45435</strain>
    </source>
</reference>
<evidence type="ECO:0000256" key="4">
    <source>
        <dbReference type="ARBA" id="ARBA00022989"/>
    </source>
</evidence>
<evidence type="ECO:0000256" key="8">
    <source>
        <dbReference type="SAM" id="Phobius"/>
    </source>
</evidence>
<dbReference type="GO" id="GO:0016787">
    <property type="term" value="F:hydrolase activity"/>
    <property type="evidence" value="ECO:0007669"/>
    <property type="project" value="UniProtKB-KW"/>
</dbReference>
<dbReference type="Proteomes" id="UP001220064">
    <property type="component" value="Chromosome"/>
</dbReference>
<name>A0ABY7U5B4_9CORY</name>
<evidence type="ECO:0000256" key="7">
    <source>
        <dbReference type="SAM" id="MobiDB-lite"/>
    </source>
</evidence>
<keyword evidence="2" id="KW-1003">Cell membrane</keyword>
<feature type="transmembrane region" description="Helical" evidence="8">
    <location>
        <begin position="313"/>
        <end position="337"/>
    </location>
</feature>
<evidence type="ECO:0000313" key="11">
    <source>
        <dbReference type="EMBL" id="WCZ31883.1"/>
    </source>
</evidence>
<proteinExistence type="inferred from homology"/>
<feature type="transmembrane region" description="Helical" evidence="8">
    <location>
        <begin position="358"/>
        <end position="382"/>
    </location>
</feature>
<keyword evidence="5 8" id="KW-0472">Membrane</keyword>
<keyword evidence="11" id="KW-0378">Hydrolase</keyword>
<keyword evidence="3 8" id="KW-0812">Transmembrane</keyword>
<feature type="domain" description="ABC3 transporter permease C-terminal" evidence="9">
    <location>
        <begin position="316"/>
        <end position="428"/>
    </location>
</feature>
<keyword evidence="4 8" id="KW-1133">Transmembrane helix</keyword>
<evidence type="ECO:0000256" key="6">
    <source>
        <dbReference type="ARBA" id="ARBA00038076"/>
    </source>
</evidence>
<dbReference type="EMBL" id="CP063189">
    <property type="protein sequence ID" value="WCZ31883.1"/>
    <property type="molecule type" value="Genomic_DNA"/>
</dbReference>
<accession>A0ABY7U5B4</accession>
<dbReference type="InterPro" id="IPR050250">
    <property type="entry name" value="Macrolide_Exporter_MacB"/>
</dbReference>
<feature type="transmembrane region" description="Helical" evidence="8">
    <location>
        <begin position="394"/>
        <end position="418"/>
    </location>
</feature>
<dbReference type="Pfam" id="PF02687">
    <property type="entry name" value="FtsX"/>
    <property type="match status" value="1"/>
</dbReference>
<evidence type="ECO:0000256" key="2">
    <source>
        <dbReference type="ARBA" id="ARBA00022475"/>
    </source>
</evidence>
<keyword evidence="11" id="KW-0547">Nucleotide-binding</keyword>
<feature type="region of interest" description="Disordered" evidence="7">
    <location>
        <begin position="69"/>
        <end position="88"/>
    </location>
</feature>
<evidence type="ECO:0000313" key="12">
    <source>
        <dbReference type="Proteomes" id="UP001220064"/>
    </source>
</evidence>
<dbReference type="PANTHER" id="PTHR30572">
    <property type="entry name" value="MEMBRANE COMPONENT OF TRANSPORTER-RELATED"/>
    <property type="match status" value="1"/>
</dbReference>
<evidence type="ECO:0000259" key="9">
    <source>
        <dbReference type="Pfam" id="PF02687"/>
    </source>
</evidence>
<comment type="subcellular location">
    <subcellularLocation>
        <location evidence="1">Cell membrane</location>
        <topology evidence="1">Multi-pass membrane protein</topology>
    </subcellularLocation>
</comment>
<evidence type="ECO:0000259" key="10">
    <source>
        <dbReference type="Pfam" id="PF12704"/>
    </source>
</evidence>
<dbReference type="InterPro" id="IPR025857">
    <property type="entry name" value="MacB_PCD"/>
</dbReference>
<evidence type="ECO:0000256" key="5">
    <source>
        <dbReference type="ARBA" id="ARBA00023136"/>
    </source>
</evidence>
<dbReference type="PANTHER" id="PTHR30572:SF4">
    <property type="entry name" value="ABC TRANSPORTER PERMEASE YTRF"/>
    <property type="match status" value="1"/>
</dbReference>
<dbReference type="Pfam" id="PF12704">
    <property type="entry name" value="MacB_PCD"/>
    <property type="match status" value="1"/>
</dbReference>
<feature type="domain" description="MacB-like periplasmic core" evidence="10">
    <location>
        <begin position="21"/>
        <end position="276"/>
    </location>
</feature>
<organism evidence="11 12">
    <name type="scientific">Corynebacterium massiliense DSM 45435</name>
    <dbReference type="NCBI Taxonomy" id="1121364"/>
    <lineage>
        <taxon>Bacteria</taxon>
        <taxon>Bacillati</taxon>
        <taxon>Actinomycetota</taxon>
        <taxon>Actinomycetes</taxon>
        <taxon>Mycobacteriales</taxon>
        <taxon>Corynebacteriaceae</taxon>
        <taxon>Corynebacterium</taxon>
    </lineage>
</organism>
<gene>
    <name evidence="11" type="primary">macB</name>
    <name evidence="11" type="ORF">CMASS_02120</name>
</gene>
<evidence type="ECO:0000256" key="3">
    <source>
        <dbReference type="ARBA" id="ARBA00022692"/>
    </source>
</evidence>
<comment type="similarity">
    <text evidence="6">Belongs to the ABC-4 integral membrane protein family.</text>
</comment>
<dbReference type="InterPro" id="IPR003838">
    <property type="entry name" value="ABC3_permease_C"/>
</dbReference>
<dbReference type="EC" id="3.6.3.-" evidence="11"/>
<keyword evidence="11" id="KW-0067">ATP-binding</keyword>